<dbReference type="PANTHER" id="PTHR12015:SF108">
    <property type="entry name" value="C-C MOTIF CHEMOKINE 20"/>
    <property type="match status" value="1"/>
</dbReference>
<dbReference type="Pfam" id="PF00048">
    <property type="entry name" value="IL8"/>
    <property type="match status" value="1"/>
</dbReference>
<dbReference type="Ensembl" id="ENSAMXT00000032909.1">
    <property type="protein sequence ID" value="ENSAMXP00000043754.1"/>
    <property type="gene ID" value="ENSAMXG00000001249.2"/>
</dbReference>
<protein>
    <submittedName>
        <fullName evidence="4">Chemokine (C-C motif) ligand 19a, tandem duplicate 1</fullName>
    </submittedName>
</protein>
<proteinExistence type="predicted"/>
<dbReference type="InterPro" id="IPR036048">
    <property type="entry name" value="Interleukin_8-like_sf"/>
</dbReference>
<evidence type="ECO:0000313" key="5">
    <source>
        <dbReference type="Proteomes" id="UP000018467"/>
    </source>
</evidence>
<dbReference type="PANTHER" id="PTHR12015">
    <property type="entry name" value="SMALL INDUCIBLE CYTOKINE A"/>
    <property type="match status" value="1"/>
</dbReference>
<dbReference type="SMART" id="SM00199">
    <property type="entry name" value="SCY"/>
    <property type="match status" value="1"/>
</dbReference>
<sequence>MSCHLLFLILVLYSSVETPYIAMDCCLSVSHQVIPSNIVVRHRDQVKGEGCPISAVIFVTKKGKYLCAPSGEQWVNNLKTEVDRILHKCQKNNFKVYTLASITRNRTESKVSHISLV</sequence>
<accession>A0A3B1JQX9</accession>
<dbReference type="GO" id="GO:0006955">
    <property type="term" value="P:immune response"/>
    <property type="evidence" value="ECO:0007669"/>
    <property type="project" value="InterPro"/>
</dbReference>
<feature type="chain" id="PRO_5017353533" evidence="2">
    <location>
        <begin position="19"/>
        <end position="117"/>
    </location>
</feature>
<feature type="signal peptide" evidence="2">
    <location>
        <begin position="1"/>
        <end position="18"/>
    </location>
</feature>
<reference evidence="5" key="2">
    <citation type="journal article" date="2014" name="Nat. Commun.">
        <title>The cavefish genome reveals candidate genes for eye loss.</title>
        <authorList>
            <person name="McGaugh S.E."/>
            <person name="Gross J.B."/>
            <person name="Aken B."/>
            <person name="Blin M."/>
            <person name="Borowsky R."/>
            <person name="Chalopin D."/>
            <person name="Hinaux H."/>
            <person name="Jeffery W.R."/>
            <person name="Keene A."/>
            <person name="Ma L."/>
            <person name="Minx P."/>
            <person name="Murphy D."/>
            <person name="O'Quin K.E."/>
            <person name="Retaux S."/>
            <person name="Rohner N."/>
            <person name="Searle S.M."/>
            <person name="Stahl B.A."/>
            <person name="Tabin C."/>
            <person name="Volff J.N."/>
            <person name="Yoshizawa M."/>
            <person name="Warren W.C."/>
        </authorList>
    </citation>
    <scope>NUCLEOTIDE SEQUENCE [LARGE SCALE GENOMIC DNA]</scope>
    <source>
        <strain evidence="5">female</strain>
    </source>
</reference>
<keyword evidence="5" id="KW-1185">Reference proteome</keyword>
<dbReference type="InterPro" id="IPR001811">
    <property type="entry name" value="Chemokine_IL8-like_dom"/>
</dbReference>
<reference evidence="4" key="3">
    <citation type="submission" date="2025-08" db="UniProtKB">
        <authorList>
            <consortium name="Ensembl"/>
        </authorList>
    </citation>
    <scope>IDENTIFICATION</scope>
</reference>
<organism evidence="4 5">
    <name type="scientific">Astyanax mexicanus</name>
    <name type="common">Blind cave fish</name>
    <name type="synonym">Astyanax fasciatus mexicanus</name>
    <dbReference type="NCBI Taxonomy" id="7994"/>
    <lineage>
        <taxon>Eukaryota</taxon>
        <taxon>Metazoa</taxon>
        <taxon>Chordata</taxon>
        <taxon>Craniata</taxon>
        <taxon>Vertebrata</taxon>
        <taxon>Euteleostomi</taxon>
        <taxon>Actinopterygii</taxon>
        <taxon>Neopterygii</taxon>
        <taxon>Teleostei</taxon>
        <taxon>Ostariophysi</taxon>
        <taxon>Characiformes</taxon>
        <taxon>Characoidei</taxon>
        <taxon>Acestrorhamphidae</taxon>
        <taxon>Acestrorhamphinae</taxon>
        <taxon>Astyanax</taxon>
    </lineage>
</organism>
<dbReference type="FunCoup" id="A0A3B1JQX9">
    <property type="interactions" value="54"/>
</dbReference>
<dbReference type="SUPFAM" id="SSF54117">
    <property type="entry name" value="Interleukin 8-like chemokines"/>
    <property type="match status" value="1"/>
</dbReference>
<dbReference type="InParanoid" id="A0A3B1JQX9"/>
<name>A0A3B1JQX9_ASTMX</name>
<dbReference type="GO" id="GO:0005615">
    <property type="term" value="C:extracellular space"/>
    <property type="evidence" value="ECO:0007669"/>
    <property type="project" value="UniProtKB-KW"/>
</dbReference>
<dbReference type="InterPro" id="IPR039809">
    <property type="entry name" value="Chemokine_b/g/d"/>
</dbReference>
<dbReference type="STRING" id="7994.ENSAMXP00000043754"/>
<evidence type="ECO:0000259" key="3">
    <source>
        <dbReference type="SMART" id="SM00199"/>
    </source>
</evidence>
<dbReference type="Gene3D" id="2.40.50.40">
    <property type="match status" value="1"/>
</dbReference>
<reference evidence="4" key="4">
    <citation type="submission" date="2025-09" db="UniProtKB">
        <authorList>
            <consortium name="Ensembl"/>
        </authorList>
    </citation>
    <scope>IDENTIFICATION</scope>
</reference>
<dbReference type="AlphaFoldDB" id="A0A3B1JQX9"/>
<evidence type="ECO:0000256" key="2">
    <source>
        <dbReference type="SAM" id="SignalP"/>
    </source>
</evidence>
<keyword evidence="2" id="KW-0732">Signal</keyword>
<dbReference type="GeneTree" id="ENSGT00730000112019"/>
<evidence type="ECO:0000256" key="1">
    <source>
        <dbReference type="ARBA" id="ARBA00022514"/>
    </source>
</evidence>
<dbReference type="Proteomes" id="UP000018467">
    <property type="component" value="Unassembled WGS sequence"/>
</dbReference>
<dbReference type="GO" id="GO:0009953">
    <property type="term" value="P:dorsal/ventral pattern formation"/>
    <property type="evidence" value="ECO:0007669"/>
    <property type="project" value="Ensembl"/>
</dbReference>
<reference evidence="5" key="1">
    <citation type="submission" date="2013-03" db="EMBL/GenBank/DDBJ databases">
        <authorList>
            <person name="Jeffery W."/>
            <person name="Warren W."/>
            <person name="Wilson R.K."/>
        </authorList>
    </citation>
    <scope>NUCLEOTIDE SEQUENCE</scope>
    <source>
        <strain evidence="5">female</strain>
    </source>
</reference>
<keyword evidence="1" id="KW-0202">Cytokine</keyword>
<evidence type="ECO:0000313" key="4">
    <source>
        <dbReference type="Ensembl" id="ENSAMXP00000043754.1"/>
    </source>
</evidence>
<feature type="domain" description="Chemokine interleukin-8-like" evidence="3">
    <location>
        <begin position="22"/>
        <end position="82"/>
    </location>
</feature>
<dbReference type="GO" id="GO:0008009">
    <property type="term" value="F:chemokine activity"/>
    <property type="evidence" value="ECO:0007669"/>
    <property type="project" value="InterPro"/>
</dbReference>
<dbReference type="Bgee" id="ENSAMXG00000001249">
    <property type="expression patterns" value="Expressed in bone element and 14 other cell types or tissues"/>
</dbReference>